<evidence type="ECO:0000256" key="1">
    <source>
        <dbReference type="ARBA" id="ARBA00004123"/>
    </source>
</evidence>
<evidence type="ECO:0000256" key="4">
    <source>
        <dbReference type="ARBA" id="ARBA00023163"/>
    </source>
</evidence>
<keyword evidence="5" id="KW-0539">Nucleus</keyword>
<feature type="domain" description="TCP" evidence="7">
    <location>
        <begin position="51"/>
        <end position="109"/>
    </location>
</feature>
<dbReference type="Proteomes" id="UP001370490">
    <property type="component" value="Unassembled WGS sequence"/>
</dbReference>
<dbReference type="GO" id="GO:0003700">
    <property type="term" value="F:DNA-binding transcription factor activity"/>
    <property type="evidence" value="ECO:0007669"/>
    <property type="project" value="InterPro"/>
</dbReference>
<keyword evidence="2" id="KW-0805">Transcription regulation</keyword>
<organism evidence="8 9">
    <name type="scientific">Dillenia turbinata</name>
    <dbReference type="NCBI Taxonomy" id="194707"/>
    <lineage>
        <taxon>Eukaryota</taxon>
        <taxon>Viridiplantae</taxon>
        <taxon>Streptophyta</taxon>
        <taxon>Embryophyta</taxon>
        <taxon>Tracheophyta</taxon>
        <taxon>Spermatophyta</taxon>
        <taxon>Magnoliopsida</taxon>
        <taxon>eudicotyledons</taxon>
        <taxon>Gunneridae</taxon>
        <taxon>Pentapetalae</taxon>
        <taxon>Dilleniales</taxon>
        <taxon>Dilleniaceae</taxon>
        <taxon>Dillenia</taxon>
    </lineage>
</organism>
<dbReference type="InterPro" id="IPR005333">
    <property type="entry name" value="Transcription_factor_TCP"/>
</dbReference>
<accession>A0AAN8Z3I8</accession>
<keyword evidence="3" id="KW-0238">DNA-binding</keyword>
<evidence type="ECO:0000313" key="8">
    <source>
        <dbReference type="EMBL" id="KAK6925124.1"/>
    </source>
</evidence>
<proteinExistence type="predicted"/>
<dbReference type="EMBL" id="JBAMMX010000016">
    <property type="protein sequence ID" value="KAK6925124.1"/>
    <property type="molecule type" value="Genomic_DNA"/>
</dbReference>
<comment type="caution">
    <text evidence="8">The sequence shown here is derived from an EMBL/GenBank/DDBJ whole genome shotgun (WGS) entry which is preliminary data.</text>
</comment>
<dbReference type="GO" id="GO:0043565">
    <property type="term" value="F:sequence-specific DNA binding"/>
    <property type="evidence" value="ECO:0007669"/>
    <property type="project" value="TreeGrafter"/>
</dbReference>
<dbReference type="AlphaFoldDB" id="A0AAN8Z3I8"/>
<dbReference type="GO" id="GO:0005634">
    <property type="term" value="C:nucleus"/>
    <property type="evidence" value="ECO:0007669"/>
    <property type="project" value="UniProtKB-SubCell"/>
</dbReference>
<evidence type="ECO:0000256" key="3">
    <source>
        <dbReference type="ARBA" id="ARBA00023125"/>
    </source>
</evidence>
<dbReference type="PANTHER" id="PTHR31072">
    <property type="entry name" value="TRANSCRIPTION FACTOR TCP4-RELATED"/>
    <property type="match status" value="1"/>
</dbReference>
<evidence type="ECO:0000313" key="9">
    <source>
        <dbReference type="Proteomes" id="UP001370490"/>
    </source>
</evidence>
<evidence type="ECO:0000256" key="5">
    <source>
        <dbReference type="ARBA" id="ARBA00023242"/>
    </source>
</evidence>
<evidence type="ECO:0000256" key="2">
    <source>
        <dbReference type="ARBA" id="ARBA00023015"/>
    </source>
</evidence>
<dbReference type="InterPro" id="IPR017887">
    <property type="entry name" value="TF_TCP_subgr"/>
</dbReference>
<gene>
    <name evidence="8" type="ORF">RJ641_009450</name>
</gene>
<feature type="region of interest" description="Disordered" evidence="6">
    <location>
        <begin position="368"/>
        <end position="388"/>
    </location>
</feature>
<name>A0AAN8Z3I8_9MAGN</name>
<feature type="compositionally biased region" description="Low complexity" evidence="6">
    <location>
        <begin position="129"/>
        <end position="140"/>
    </location>
</feature>
<dbReference type="PANTHER" id="PTHR31072:SF268">
    <property type="entry name" value="TCP DOMAIN-CONTAINING PROTEIN"/>
    <property type="match status" value="1"/>
</dbReference>
<keyword evidence="4" id="KW-0804">Transcription</keyword>
<dbReference type="PROSITE" id="PS51369">
    <property type="entry name" value="TCP"/>
    <property type="match status" value="1"/>
</dbReference>
<protein>
    <submittedName>
        <fullName evidence="8">Transcription factor TCP subgroup</fullName>
    </submittedName>
</protein>
<feature type="region of interest" description="Disordered" evidence="6">
    <location>
        <begin position="127"/>
        <end position="147"/>
    </location>
</feature>
<feature type="compositionally biased region" description="Polar residues" evidence="6">
    <location>
        <begin position="369"/>
        <end position="380"/>
    </location>
</feature>
<comment type="subcellular location">
    <subcellularLocation>
        <location evidence="1">Nucleus</location>
    </subcellularLocation>
</comment>
<evidence type="ECO:0000259" key="7">
    <source>
        <dbReference type="PROSITE" id="PS51369"/>
    </source>
</evidence>
<keyword evidence="9" id="KW-1185">Reference proteome</keyword>
<dbReference type="Pfam" id="PF03634">
    <property type="entry name" value="TCP"/>
    <property type="match status" value="1"/>
</dbReference>
<sequence>MVTSSREKGVHAKQETNNFDARFLKAASSSRQWSSGFKNPRIVRVSRSFGGKDRHSKVCTIRGLRDRRIRLSVPTAIQLYDLQDKLGLSQPSKVIDWLLDATKDDIDKLPPLQIPPENLGQFNVQPMLSSQHAPSGSQSSVAPPPFFNANQSLQYSKEAIHEITNNIVGNDQTTMLGKSKYWENLCGGLRASNKETIQGEIVGGKYKLDKRSNEQEIDQEGLGGCGSTQISAQNFFPLANSSSLPSMFNNAMPYNSYQHWDPSSLSLSQFGSQNEDLSSNNFGRSMLYSLTPSSGSQFFFCPPAATPTLFPPYPPYLVHPNSESEPKQVNHLQLLNPNPHPILRNSLMPNFHSSSSVLKSLALNANHRPLSQNNNVGSQPSDKHSLGS</sequence>
<evidence type="ECO:0000256" key="6">
    <source>
        <dbReference type="SAM" id="MobiDB-lite"/>
    </source>
</evidence>
<reference evidence="8 9" key="1">
    <citation type="submission" date="2023-12" db="EMBL/GenBank/DDBJ databases">
        <title>A high-quality genome assembly for Dillenia turbinata (Dilleniales).</title>
        <authorList>
            <person name="Chanderbali A."/>
        </authorList>
    </citation>
    <scope>NUCLEOTIDE SEQUENCE [LARGE SCALE GENOMIC DNA]</scope>
    <source>
        <strain evidence="8">LSX21</strain>
        <tissue evidence="8">Leaf</tissue>
    </source>
</reference>